<organism evidence="1 2">
    <name type="scientific">Taklimakanibacter albus</name>
    <dbReference type="NCBI Taxonomy" id="2800327"/>
    <lineage>
        <taxon>Bacteria</taxon>
        <taxon>Pseudomonadati</taxon>
        <taxon>Pseudomonadota</taxon>
        <taxon>Alphaproteobacteria</taxon>
        <taxon>Hyphomicrobiales</taxon>
        <taxon>Aestuariivirgaceae</taxon>
        <taxon>Taklimakanibacter</taxon>
    </lineage>
</organism>
<gene>
    <name evidence="1" type="ORF">JHL16_22085</name>
</gene>
<keyword evidence="2" id="KW-1185">Reference proteome</keyword>
<evidence type="ECO:0000313" key="2">
    <source>
        <dbReference type="Proteomes" id="UP000616151"/>
    </source>
</evidence>
<accession>A0ACC5R9B7</accession>
<proteinExistence type="predicted"/>
<comment type="caution">
    <text evidence="1">The sequence shown here is derived from an EMBL/GenBank/DDBJ whole genome shotgun (WGS) entry which is preliminary data.</text>
</comment>
<protein>
    <submittedName>
        <fullName evidence="1">Efflux RND transporter permease subunit</fullName>
    </submittedName>
</protein>
<name>A0ACC5R9B7_9HYPH</name>
<sequence length="1023" mass="110904">MSLSELCIRRPVFATVLSLIILLIGIVAYGRLTVREYPQVDEPVVSVNTTYTGASAVLIESQITQVLEGSLAGIEGIDIIESTSRSESSRITIRFKSDIDIDTAASDVRDRVSRVRGRLPDEVDEPIIAKVEADAQAIIYITFRSDRLNAIELTDYVDRYVVDRFKNLTGISDAAIYGERLYAMRIWLDRDRLAGYGLTAQDIEDALRKQNAEIPAGRIESADREFTVLSKTALATPEEFRNIMLKPAGGLQVKLGDVARVELSSTDVRRISRYMGQTSITVGIIKQAVANPLDVSKAVREVMPSIIDSLPDGVNAEIGYDSTQFIEQSVNSVFSTILEAIALVILIIMFFLHSLRAAIIPIITIPISLVATFAIMLMAGLSINMLTLLAMVLAIGLVVDDAIVVLENIFRHVEEGMKPFDAALKGMREIGFAVVAMTLTLAAVYAPIAFMPGSTGRLFLEFALTLAGAVVISGFIALTLTPMMCSKLLKHNDRPNIIARFIETILARLERAYHGLLTFAIKLRYVVFLIALGVAGMGGVLFTGLNSELTPSEDRGVLQISGQTPEGSTLAFTNRYAGQVEGILAKSPDIRSYLVTVGQPEVNEFFSIGRLKDYSERNLTQSQIAQRLGPELRKVAGAQVSARSSGGFGRRGGGRPVEFVIQTSGTYEDLQKYSDAMLDKLAENPGLTDLDSNLKLNKPQLEVKIDRDRVADLGLDVSVIGRTLETMLGGRQVTRFEIGGEQYDVIVQLDPSERSAPDNLARMFVRNSAGEMIQLSNIVSIHETVAPKDLRRFNQLRAVTLQANLAPGYTLGQALQAVQATAEQILPSTALTDVSGQSREFRDASSNILFIFVLALAFIYLVLSAQFESFRDPLMIMLTVPLSMAGALLALKLTGGTLNIYSQIGLVTLVGLITKHGILIVDFANRLQEEGKSRGEAIVEAATLRLRPILMTTAAMVLGAVPLALAEGAGAEARQQIGWVIVGGMSVGTLLTLFVVPAVYSLAGRKVTIAPKDVAHAAPAPAE</sequence>
<reference evidence="1" key="1">
    <citation type="submission" date="2021-01" db="EMBL/GenBank/DDBJ databases">
        <authorList>
            <person name="Sun Q."/>
        </authorList>
    </citation>
    <scope>NUCLEOTIDE SEQUENCE</scope>
    <source>
        <strain evidence="1">YIM B02566</strain>
    </source>
</reference>
<evidence type="ECO:0000313" key="1">
    <source>
        <dbReference type="EMBL" id="MBK1869065.1"/>
    </source>
</evidence>
<dbReference type="Proteomes" id="UP000616151">
    <property type="component" value="Unassembled WGS sequence"/>
</dbReference>
<dbReference type="EMBL" id="JAENHL010000007">
    <property type="protein sequence ID" value="MBK1869065.1"/>
    <property type="molecule type" value="Genomic_DNA"/>
</dbReference>